<dbReference type="SUPFAM" id="SSF52091">
    <property type="entry name" value="SpoIIaa-like"/>
    <property type="match status" value="1"/>
</dbReference>
<dbReference type="PANTHER" id="PTHR33495:SF2">
    <property type="entry name" value="ANTI-SIGMA FACTOR ANTAGONIST TM_1081-RELATED"/>
    <property type="match status" value="1"/>
</dbReference>
<dbReference type="Proteomes" id="UP000757435">
    <property type="component" value="Unassembled WGS sequence"/>
</dbReference>
<comment type="caution">
    <text evidence="4">The sequence shown here is derived from an EMBL/GenBank/DDBJ whole genome shotgun (WGS) entry which is preliminary data.</text>
</comment>
<dbReference type="AlphaFoldDB" id="A0A951UL29"/>
<evidence type="ECO:0000313" key="4">
    <source>
        <dbReference type="EMBL" id="MBW4657319.1"/>
    </source>
</evidence>
<reference evidence="4" key="1">
    <citation type="submission" date="2021-05" db="EMBL/GenBank/DDBJ databases">
        <authorList>
            <person name="Pietrasiak N."/>
            <person name="Ward R."/>
            <person name="Stajich J.E."/>
            <person name="Kurbessoian T."/>
        </authorList>
    </citation>
    <scope>NUCLEOTIDE SEQUENCE</scope>
    <source>
        <strain evidence="4">UHER 2000/2452</strain>
    </source>
</reference>
<accession>A0A951UL29</accession>
<dbReference type="PROSITE" id="PS50801">
    <property type="entry name" value="STAS"/>
    <property type="match status" value="1"/>
</dbReference>
<dbReference type="InterPro" id="IPR036513">
    <property type="entry name" value="STAS_dom_sf"/>
</dbReference>
<proteinExistence type="inferred from homology"/>
<reference evidence="4" key="2">
    <citation type="journal article" date="2022" name="Microbiol. Resour. Announc.">
        <title>Metagenome Sequencing to Explore Phylogenomics of Terrestrial Cyanobacteria.</title>
        <authorList>
            <person name="Ward R.D."/>
            <person name="Stajich J.E."/>
            <person name="Johansen J.R."/>
            <person name="Huntemann M."/>
            <person name="Clum A."/>
            <person name="Foster B."/>
            <person name="Foster B."/>
            <person name="Roux S."/>
            <person name="Palaniappan K."/>
            <person name="Varghese N."/>
            <person name="Mukherjee S."/>
            <person name="Reddy T.B.K."/>
            <person name="Daum C."/>
            <person name="Copeland A."/>
            <person name="Chen I.A."/>
            <person name="Ivanova N.N."/>
            <person name="Kyrpides N.C."/>
            <person name="Shapiro N."/>
            <person name="Eloe-Fadrosh E.A."/>
            <person name="Pietrasiak N."/>
        </authorList>
    </citation>
    <scope>NUCLEOTIDE SEQUENCE</scope>
    <source>
        <strain evidence="4">UHER 2000/2452</strain>
    </source>
</reference>
<dbReference type="GO" id="GO:0043856">
    <property type="term" value="F:anti-sigma factor antagonist activity"/>
    <property type="evidence" value="ECO:0007669"/>
    <property type="project" value="InterPro"/>
</dbReference>
<evidence type="ECO:0000256" key="1">
    <source>
        <dbReference type="ARBA" id="ARBA00009013"/>
    </source>
</evidence>
<dbReference type="Pfam" id="PF01740">
    <property type="entry name" value="STAS"/>
    <property type="match status" value="1"/>
</dbReference>
<dbReference type="InterPro" id="IPR002645">
    <property type="entry name" value="STAS_dom"/>
</dbReference>
<gene>
    <name evidence="4" type="ORF">KME15_01485</name>
</gene>
<evidence type="ECO:0000256" key="2">
    <source>
        <dbReference type="RuleBase" id="RU003749"/>
    </source>
</evidence>
<dbReference type="InterPro" id="IPR003658">
    <property type="entry name" value="Anti-sigma_ant"/>
</dbReference>
<dbReference type="NCBIfam" id="TIGR00377">
    <property type="entry name" value="ant_ant_sig"/>
    <property type="match status" value="1"/>
</dbReference>
<dbReference type="PANTHER" id="PTHR33495">
    <property type="entry name" value="ANTI-SIGMA FACTOR ANTAGONIST TM_1081-RELATED-RELATED"/>
    <property type="match status" value="1"/>
</dbReference>
<sequence>MQSTFVHTATVVQPSGHINLDNAEILKQQLTETVSSKEYSSLWVDMSRVESLDSHGLMALVSTLTLAQRMNKQFGLFGISPSVRIVFELTQLDRVFNIFDRHPAELDVAAA</sequence>
<dbReference type="Gene3D" id="3.30.750.24">
    <property type="entry name" value="STAS domain"/>
    <property type="match status" value="1"/>
</dbReference>
<organism evidence="4 5">
    <name type="scientific">Drouetiella hepatica Uher 2000/2452</name>
    <dbReference type="NCBI Taxonomy" id="904376"/>
    <lineage>
        <taxon>Bacteria</taxon>
        <taxon>Bacillati</taxon>
        <taxon>Cyanobacteriota</taxon>
        <taxon>Cyanophyceae</taxon>
        <taxon>Oculatellales</taxon>
        <taxon>Oculatellaceae</taxon>
        <taxon>Drouetiella</taxon>
    </lineage>
</organism>
<dbReference type="CDD" id="cd07043">
    <property type="entry name" value="STAS_anti-anti-sigma_factors"/>
    <property type="match status" value="1"/>
</dbReference>
<evidence type="ECO:0000313" key="5">
    <source>
        <dbReference type="Proteomes" id="UP000757435"/>
    </source>
</evidence>
<evidence type="ECO:0000259" key="3">
    <source>
        <dbReference type="PROSITE" id="PS50801"/>
    </source>
</evidence>
<feature type="domain" description="STAS" evidence="3">
    <location>
        <begin position="1"/>
        <end position="111"/>
    </location>
</feature>
<dbReference type="EMBL" id="JAHHHD010000001">
    <property type="protein sequence ID" value="MBW4657319.1"/>
    <property type="molecule type" value="Genomic_DNA"/>
</dbReference>
<comment type="similarity">
    <text evidence="1 2">Belongs to the anti-sigma-factor antagonist family.</text>
</comment>
<name>A0A951UL29_9CYAN</name>
<protein>
    <recommendedName>
        <fullName evidence="2">Anti-sigma factor antagonist</fullName>
    </recommendedName>
</protein>